<dbReference type="InterPro" id="IPR001584">
    <property type="entry name" value="Integrase_cat-core"/>
</dbReference>
<feature type="compositionally biased region" description="Basic and acidic residues" evidence="1">
    <location>
        <begin position="657"/>
        <end position="680"/>
    </location>
</feature>
<keyword evidence="4" id="KW-1185">Reference proteome</keyword>
<evidence type="ECO:0000256" key="1">
    <source>
        <dbReference type="SAM" id="MobiDB-lite"/>
    </source>
</evidence>
<reference evidence="4" key="1">
    <citation type="journal article" date="2019" name="Int. J. Syst. Evol. Microbiol.">
        <title>The Global Catalogue of Microorganisms (GCM) 10K type strain sequencing project: providing services to taxonomists for standard genome sequencing and annotation.</title>
        <authorList>
            <consortium name="The Broad Institute Genomics Platform"/>
            <consortium name="The Broad Institute Genome Sequencing Center for Infectious Disease"/>
            <person name="Wu L."/>
            <person name="Ma J."/>
        </authorList>
    </citation>
    <scope>NUCLEOTIDE SEQUENCE [LARGE SCALE GENOMIC DNA]</scope>
    <source>
        <strain evidence="4">CCUG 53915</strain>
    </source>
</reference>
<organism evidence="3 4">
    <name type="scientific">Sporosarcina contaminans</name>
    <dbReference type="NCBI Taxonomy" id="633403"/>
    <lineage>
        <taxon>Bacteria</taxon>
        <taxon>Bacillati</taxon>
        <taxon>Bacillota</taxon>
        <taxon>Bacilli</taxon>
        <taxon>Bacillales</taxon>
        <taxon>Caryophanaceae</taxon>
        <taxon>Sporosarcina</taxon>
    </lineage>
</organism>
<comment type="caution">
    <text evidence="3">The sequence shown here is derived from an EMBL/GenBank/DDBJ whole genome shotgun (WGS) entry which is preliminary data.</text>
</comment>
<dbReference type="SUPFAM" id="SSF53098">
    <property type="entry name" value="Ribonuclease H-like"/>
    <property type="match status" value="1"/>
</dbReference>
<sequence length="709" mass="82616">MELVENMLLRNKDGEIIRIVFVNRFSSIIYVIAMDEGSRWPYTINKEDIFVAMADGEVTLLKEDPYFRHVYEEDLSGAEKQRRDRAYEIITYVLQQVEHEEQIYLRKYRQKVINHSVSVFQVSKNTIKDYLIKYWKGGKVRNALLPNFYNCGAKGRDKKVSEVKRGRPRKYGIKKGVNVDEKMKKIFMISLNRYFYNEKQNTLKTAYELMIKDFFTIEKEEQNGVIIPILKADIPTYHQFYYWYRAFNQLKHEVSKRHGSRVYHQKHRAIIGNSSQDAGLGPATLWQTDSTPLNVTCVSSVNRNILVGKPLLHLVVDVYSRLIVGFNLSFESLNAYSGEMVALQNSMTSKKQFCARYGIEIDDDEWDVACIPNRIFTDRGELNGSQIESAIEGLGISIQNSPSYRPELKGVVEQALNQIQMQLAPHVDGASISGKRVRERGESDLRLKANLTIDELTAIIIKLILFHNNHHVLQDYELTEEMLEAGVEKIPREIWRFGLRHQKGQLRKLPEEVIKINLLQSDTATITPQGLRYKKLLYASEYSLQNNWFESARNNGSKRVKIKFDARDLTEIYMINEEGNLHTLKLLDHLSKYYGKSIDEIEKIIEFEKELDEKSKERELQKKVKLFTDIEEIVAEGKRKTEAEHDSSISKTKKLKGIKENQRMERELQRERLKKEKEEYSTPSEEILVENNDGDGLSLFRSLRDRNEV</sequence>
<feature type="compositionally biased region" description="Basic and acidic residues" evidence="1">
    <location>
        <begin position="638"/>
        <end position="648"/>
    </location>
</feature>
<dbReference type="InterPro" id="IPR036397">
    <property type="entry name" value="RNaseH_sf"/>
</dbReference>
<evidence type="ECO:0000259" key="2">
    <source>
        <dbReference type="PROSITE" id="PS50994"/>
    </source>
</evidence>
<accession>A0ABW3TTS0</accession>
<feature type="region of interest" description="Disordered" evidence="1">
    <location>
        <begin position="638"/>
        <end position="709"/>
    </location>
</feature>
<protein>
    <submittedName>
        <fullName evidence="3">Mu transposase C-terminal domain-containing protein</fullName>
    </submittedName>
</protein>
<dbReference type="InterPro" id="IPR015378">
    <property type="entry name" value="Transposase-like_Mu_C"/>
</dbReference>
<gene>
    <name evidence="3" type="ORF">ACFQ38_00610</name>
</gene>
<evidence type="ECO:0000313" key="3">
    <source>
        <dbReference type="EMBL" id="MFD1203639.1"/>
    </source>
</evidence>
<dbReference type="InterPro" id="IPR012337">
    <property type="entry name" value="RNaseH-like_sf"/>
</dbReference>
<dbReference type="Proteomes" id="UP001597231">
    <property type="component" value="Unassembled WGS sequence"/>
</dbReference>
<proteinExistence type="predicted"/>
<dbReference type="RefSeq" id="WP_381479512.1">
    <property type="nucleotide sequence ID" value="NZ_JBHTLT010000001.1"/>
</dbReference>
<dbReference type="Pfam" id="PF09299">
    <property type="entry name" value="Mu-transpos_C"/>
    <property type="match status" value="1"/>
</dbReference>
<feature type="domain" description="Integrase catalytic" evidence="2">
    <location>
        <begin position="278"/>
        <end position="499"/>
    </location>
</feature>
<name>A0ABW3TTS0_9BACL</name>
<evidence type="ECO:0000313" key="4">
    <source>
        <dbReference type="Proteomes" id="UP001597231"/>
    </source>
</evidence>
<dbReference type="Gene3D" id="3.30.420.10">
    <property type="entry name" value="Ribonuclease H-like superfamily/Ribonuclease H"/>
    <property type="match status" value="1"/>
</dbReference>
<dbReference type="PROSITE" id="PS50994">
    <property type="entry name" value="INTEGRASE"/>
    <property type="match status" value="1"/>
</dbReference>
<dbReference type="EMBL" id="JBHTLT010000001">
    <property type="protein sequence ID" value="MFD1203639.1"/>
    <property type="molecule type" value="Genomic_DNA"/>
</dbReference>